<dbReference type="GO" id="GO:0009953">
    <property type="term" value="P:dorsal/ventral pattern formation"/>
    <property type="evidence" value="ECO:0007669"/>
    <property type="project" value="TreeGrafter"/>
</dbReference>
<keyword evidence="5 7" id="KW-0732">Signal</keyword>
<evidence type="ECO:0000256" key="3">
    <source>
        <dbReference type="ARBA" id="ARBA00022473"/>
    </source>
</evidence>
<accession>T1D134</accession>
<proteinExistence type="evidence at transcript level"/>
<feature type="disulfide bond" evidence="6">
    <location>
        <begin position="148"/>
        <end position="264"/>
    </location>
</feature>
<dbReference type="Gene3D" id="2.10.90.10">
    <property type="entry name" value="Cystine-knot cytokines"/>
    <property type="match status" value="1"/>
</dbReference>
<evidence type="ECO:0000256" key="5">
    <source>
        <dbReference type="ARBA" id="ARBA00022729"/>
    </source>
</evidence>
<dbReference type="InterPro" id="IPR029034">
    <property type="entry name" value="Cystine-knot_cytokine"/>
</dbReference>
<name>T1D134_9PLAT</name>
<evidence type="ECO:0000256" key="2">
    <source>
        <dbReference type="ARBA" id="ARBA00007480"/>
    </source>
</evidence>
<evidence type="ECO:0000256" key="4">
    <source>
        <dbReference type="ARBA" id="ARBA00022525"/>
    </source>
</evidence>
<dbReference type="PANTHER" id="PTHR10494:SF6">
    <property type="entry name" value="NOGGIN"/>
    <property type="match status" value="1"/>
</dbReference>
<dbReference type="Gene3D" id="1.10.287.520">
    <property type="entry name" value="Helix hairpin bin"/>
    <property type="match status" value="1"/>
</dbReference>
<comment type="subcellular location">
    <subcellularLocation>
        <location evidence="1">Secreted</location>
    </subcellularLocation>
</comment>
<reference evidence="8" key="1">
    <citation type="submission" date="2013-06" db="EMBL/GenBank/DDBJ databases">
        <title>Reactivating head regrowth in a regeneration deficient planarian species.</title>
        <authorList>
            <person name="Liu S.-Y."/>
            <person name="Brandl H."/>
            <person name="Henry I."/>
            <person name="Rink J."/>
        </authorList>
    </citation>
    <scope>NUCLEOTIDE SEQUENCE</scope>
</reference>
<dbReference type="PANTHER" id="PTHR10494">
    <property type="entry name" value="BONE MORPHOGENETIC PROTEIN INHIBITOR, NOGGIN"/>
    <property type="match status" value="1"/>
</dbReference>
<feature type="disulfide bond" evidence="6">
    <location>
        <begin position="125"/>
        <end position="162"/>
    </location>
</feature>
<dbReference type="EMBL" id="GAKU01000038">
    <property type="protein sequence ID" value="JAA92599.1"/>
    <property type="molecule type" value="mRNA"/>
</dbReference>
<evidence type="ECO:0000256" key="1">
    <source>
        <dbReference type="ARBA" id="ARBA00004613"/>
    </source>
</evidence>
<feature type="signal peptide" evidence="7">
    <location>
        <begin position="1"/>
        <end position="17"/>
    </location>
</feature>
<dbReference type="GO" id="GO:0045596">
    <property type="term" value="P:negative regulation of cell differentiation"/>
    <property type="evidence" value="ECO:0007669"/>
    <property type="project" value="InterPro"/>
</dbReference>
<keyword evidence="4" id="KW-0964">Secreted</keyword>
<keyword evidence="3" id="KW-0217">Developmental protein</keyword>
<feature type="disulfide bond" evidence="6">
    <location>
        <begin position="177"/>
        <end position="251"/>
    </location>
</feature>
<comment type="similarity">
    <text evidence="2">Belongs to the noggin family.</text>
</comment>
<evidence type="ECO:0000256" key="6">
    <source>
        <dbReference type="PIRSR" id="PIRSR008129-1"/>
    </source>
</evidence>
<dbReference type="GO" id="GO:0030514">
    <property type="term" value="P:negative regulation of BMP signaling pathway"/>
    <property type="evidence" value="ECO:0007669"/>
    <property type="project" value="InterPro"/>
</dbReference>
<dbReference type="InterPro" id="IPR008717">
    <property type="entry name" value="Noggin"/>
</dbReference>
<sequence length="269" mass="32122">MMHFVIFCFLSLQFSDAYNYFQNNPMTPSQKKNSMDPFHPDDNSYNTKHLKAIMGGKNYDVTWMSINRPPKIFESANFSKPPSRNLLMLSNFKNYTLVDEVGNEMKIPKNISTAIRRWIVEQASCRVEYVWKKLDALHWPSWIKHGICSSKESCSWPPGMSCRNESHKKFKILKWICNSDPFAHKWNEFREKFLQLRKSRLLNRKRRHNLKKSNLVKQRRGLNFPNRSKRDEKKRLRYAYKTSKYVQGFFCQWEPVDYSVVETCMCSCQ</sequence>
<dbReference type="Pfam" id="PF05806">
    <property type="entry name" value="Noggin"/>
    <property type="match status" value="1"/>
</dbReference>
<evidence type="ECO:0000313" key="8">
    <source>
        <dbReference type="EMBL" id="JAA92599.1"/>
    </source>
</evidence>
<dbReference type="SUPFAM" id="SSF57501">
    <property type="entry name" value="Cystine-knot cytokines"/>
    <property type="match status" value="1"/>
</dbReference>
<organism evidence="8">
    <name type="scientific">Dendrocoelum lacteum</name>
    <dbReference type="NCBI Taxonomy" id="27895"/>
    <lineage>
        <taxon>Eukaryota</taxon>
        <taxon>Metazoa</taxon>
        <taxon>Spiralia</taxon>
        <taxon>Lophotrochozoa</taxon>
        <taxon>Platyhelminthes</taxon>
        <taxon>Rhabditophora</taxon>
        <taxon>Seriata</taxon>
        <taxon>Tricladida</taxon>
        <taxon>Continenticola</taxon>
        <taxon>Planarioidea</taxon>
        <taxon>Dendrocoelidae</taxon>
        <taxon>Dendrocoelum</taxon>
    </lineage>
</organism>
<dbReference type="AlphaFoldDB" id="T1D134"/>
<keyword evidence="6" id="KW-1015">Disulfide bond</keyword>
<feature type="disulfide bond" evidence="6">
    <location>
        <begin position="154"/>
        <end position="266"/>
    </location>
</feature>
<feature type="chain" id="PRO_5004574179" evidence="7">
    <location>
        <begin position="18"/>
        <end position="269"/>
    </location>
</feature>
<evidence type="ECO:0000256" key="7">
    <source>
        <dbReference type="SAM" id="SignalP"/>
    </source>
</evidence>
<dbReference type="PIRSF" id="PIRSF008129">
    <property type="entry name" value="Noggin"/>
    <property type="match status" value="1"/>
</dbReference>
<dbReference type="GO" id="GO:0005615">
    <property type="term" value="C:extracellular space"/>
    <property type="evidence" value="ECO:0007669"/>
    <property type="project" value="TreeGrafter"/>
</dbReference>
<protein>
    <submittedName>
        <fullName evidence="8">Nlg1</fullName>
    </submittedName>
</protein>